<reference evidence="2" key="1">
    <citation type="journal article" date="2020" name="Fungal Divers.">
        <title>Resolving the Mortierellaceae phylogeny through synthesis of multi-gene phylogenetics and phylogenomics.</title>
        <authorList>
            <person name="Vandepol N."/>
            <person name="Liber J."/>
            <person name="Desiro A."/>
            <person name="Na H."/>
            <person name="Kennedy M."/>
            <person name="Barry K."/>
            <person name="Grigoriev I.V."/>
            <person name="Miller A.N."/>
            <person name="O'Donnell K."/>
            <person name="Stajich J.E."/>
            <person name="Bonito G."/>
        </authorList>
    </citation>
    <scope>NUCLEOTIDE SEQUENCE</scope>
    <source>
        <strain evidence="2">KOD1015</strain>
    </source>
</reference>
<organism evidence="2 3">
    <name type="scientific">Lunasporangiospora selenospora</name>
    <dbReference type="NCBI Taxonomy" id="979761"/>
    <lineage>
        <taxon>Eukaryota</taxon>
        <taxon>Fungi</taxon>
        <taxon>Fungi incertae sedis</taxon>
        <taxon>Mucoromycota</taxon>
        <taxon>Mortierellomycotina</taxon>
        <taxon>Mortierellomycetes</taxon>
        <taxon>Mortierellales</taxon>
        <taxon>Mortierellaceae</taxon>
        <taxon>Lunasporangiospora</taxon>
    </lineage>
</organism>
<keyword evidence="3" id="KW-1185">Reference proteome</keyword>
<evidence type="ECO:0000313" key="3">
    <source>
        <dbReference type="Proteomes" id="UP000780801"/>
    </source>
</evidence>
<evidence type="ECO:0000313" key="2">
    <source>
        <dbReference type="EMBL" id="KAF9577602.1"/>
    </source>
</evidence>
<feature type="region of interest" description="Disordered" evidence="1">
    <location>
        <begin position="1"/>
        <end position="23"/>
    </location>
</feature>
<dbReference type="AlphaFoldDB" id="A0A9P6KAK5"/>
<protein>
    <submittedName>
        <fullName evidence="2">Uncharacterized protein</fullName>
    </submittedName>
</protein>
<sequence length="240" mass="26369">MSTILSTPVPVQNPFSVLSESDHTNDFASPPISSYRSLYSSTTPRASHTRTTSTDSVISSWSVVHSNVDTDNEDQDDDVLFPELGNEQLHAPLAISILSDGFTGISKAPTATSVNSSTAASQTDVWVIKVDKKKTKRLQRPPKDITKPLGDLPEMPEDYYEDDYYGSESAGPQYMDMTEHELSKSVGASNLKNIRIAAAHDTQLMKACGFPTDILAGKIGCVRRVRTNEMMSDSFKEMNR</sequence>
<gene>
    <name evidence="2" type="ORF">BGW38_007086</name>
</gene>
<feature type="compositionally biased region" description="Polar residues" evidence="1">
    <location>
        <begin position="1"/>
        <end position="19"/>
    </location>
</feature>
<comment type="caution">
    <text evidence="2">The sequence shown here is derived from an EMBL/GenBank/DDBJ whole genome shotgun (WGS) entry which is preliminary data.</text>
</comment>
<dbReference type="EMBL" id="JAABOA010004617">
    <property type="protein sequence ID" value="KAF9577602.1"/>
    <property type="molecule type" value="Genomic_DNA"/>
</dbReference>
<name>A0A9P6KAK5_9FUNG</name>
<dbReference type="OrthoDB" id="2386896at2759"/>
<dbReference type="Proteomes" id="UP000780801">
    <property type="component" value="Unassembled WGS sequence"/>
</dbReference>
<proteinExistence type="predicted"/>
<evidence type="ECO:0000256" key="1">
    <source>
        <dbReference type="SAM" id="MobiDB-lite"/>
    </source>
</evidence>
<accession>A0A9P6KAK5</accession>